<sequence>MTSRYGTLIASATTTAAAPATDRTRVLRETQAEARALRGPKRSVPSKRSLRRQGLIVNNQQRTRERSTGVGISSLSNITCQNRDNILLKILWSVPRSLALRSHLLSKTEGELGGCTVRDSPPPFSLSSPLLRSLDAFGPRQSLAEEGSEAPRLSTPPLSLESCVSRAAPEDPTPSASSVGLLGRDGAERGVASHNIDLSPARWPHLPPVVGHDGDVEGEVFSVCLSHNTVGCSQLVQEIAC</sequence>
<evidence type="ECO:0000313" key="3">
    <source>
        <dbReference type="Proteomes" id="UP001487740"/>
    </source>
</evidence>
<dbReference type="AlphaFoldDB" id="A0AAW0TNS7"/>
<protein>
    <submittedName>
        <fullName evidence="2">Uncharacterized protein</fullName>
    </submittedName>
</protein>
<dbReference type="Proteomes" id="UP001487740">
    <property type="component" value="Unassembled WGS sequence"/>
</dbReference>
<evidence type="ECO:0000256" key="1">
    <source>
        <dbReference type="SAM" id="MobiDB-lite"/>
    </source>
</evidence>
<proteinExistence type="predicted"/>
<keyword evidence="3" id="KW-1185">Reference proteome</keyword>
<gene>
    <name evidence="2" type="ORF">O3P69_008838</name>
</gene>
<comment type="caution">
    <text evidence="2">The sequence shown here is derived from an EMBL/GenBank/DDBJ whole genome shotgun (WGS) entry which is preliminary data.</text>
</comment>
<evidence type="ECO:0000313" key="2">
    <source>
        <dbReference type="EMBL" id="KAK8389365.1"/>
    </source>
</evidence>
<feature type="compositionally biased region" description="Basic residues" evidence="1">
    <location>
        <begin position="38"/>
        <end position="51"/>
    </location>
</feature>
<dbReference type="EMBL" id="JARAKH010000027">
    <property type="protein sequence ID" value="KAK8389365.1"/>
    <property type="molecule type" value="Genomic_DNA"/>
</dbReference>
<reference evidence="2 3" key="1">
    <citation type="submission" date="2023-03" db="EMBL/GenBank/DDBJ databases">
        <title>High-quality genome of Scylla paramamosain provides insights in environmental adaptation.</title>
        <authorList>
            <person name="Zhang L."/>
        </authorList>
    </citation>
    <scope>NUCLEOTIDE SEQUENCE [LARGE SCALE GENOMIC DNA]</scope>
    <source>
        <strain evidence="2">LZ_2023a</strain>
        <tissue evidence="2">Muscle</tissue>
    </source>
</reference>
<name>A0AAW0TNS7_SCYPA</name>
<organism evidence="2 3">
    <name type="scientific">Scylla paramamosain</name>
    <name type="common">Mud crab</name>
    <dbReference type="NCBI Taxonomy" id="85552"/>
    <lineage>
        <taxon>Eukaryota</taxon>
        <taxon>Metazoa</taxon>
        <taxon>Ecdysozoa</taxon>
        <taxon>Arthropoda</taxon>
        <taxon>Crustacea</taxon>
        <taxon>Multicrustacea</taxon>
        <taxon>Malacostraca</taxon>
        <taxon>Eumalacostraca</taxon>
        <taxon>Eucarida</taxon>
        <taxon>Decapoda</taxon>
        <taxon>Pleocyemata</taxon>
        <taxon>Brachyura</taxon>
        <taxon>Eubrachyura</taxon>
        <taxon>Portunoidea</taxon>
        <taxon>Portunidae</taxon>
        <taxon>Portuninae</taxon>
        <taxon>Scylla</taxon>
    </lineage>
</organism>
<accession>A0AAW0TNS7</accession>
<feature type="region of interest" description="Disordered" evidence="1">
    <location>
        <begin position="34"/>
        <end position="69"/>
    </location>
</feature>